<organism evidence="1 2">
    <name type="scientific">Dethiobacter alkaliphilus AHT 1</name>
    <dbReference type="NCBI Taxonomy" id="555088"/>
    <lineage>
        <taxon>Bacteria</taxon>
        <taxon>Bacillati</taxon>
        <taxon>Bacillota</taxon>
        <taxon>Dethiobacteria</taxon>
        <taxon>Dethiobacterales</taxon>
        <taxon>Dethiobacteraceae</taxon>
        <taxon>Dethiobacter</taxon>
    </lineage>
</organism>
<dbReference type="STRING" id="555088.DealDRAFT_0922"/>
<dbReference type="Proteomes" id="UP000006443">
    <property type="component" value="Unassembled WGS sequence"/>
</dbReference>
<comment type="caution">
    <text evidence="1">The sequence shown here is derived from an EMBL/GenBank/DDBJ whole genome shotgun (WGS) entry which is preliminary data.</text>
</comment>
<protein>
    <submittedName>
        <fullName evidence="1">Uncharacterized protein</fullName>
    </submittedName>
</protein>
<sequence>MDIMPFVTLIFVAMPEAMLLSAVGLTVVGTRPRLKPILLIAVLYAITAFVVRQLPFPPGLHSIVLLLILAGFLFYQFKITLIKAVAAVFSAFVFLALGENIFLPLFMNILDLSVAEILASPWLRIAASLPNLLMLLIIFGIGYRLRKFHLR</sequence>
<gene>
    <name evidence="1" type="ORF">DealDRAFT_0922</name>
</gene>
<dbReference type="EMBL" id="ACJM01000004">
    <property type="protein sequence ID" value="EEG78045.1"/>
    <property type="molecule type" value="Genomic_DNA"/>
</dbReference>
<evidence type="ECO:0000313" key="1">
    <source>
        <dbReference type="EMBL" id="EEG78045.1"/>
    </source>
</evidence>
<reference evidence="1 2" key="1">
    <citation type="submission" date="2009-02" db="EMBL/GenBank/DDBJ databases">
        <title>Sequencing of the draft genome and assembly of Dethiobacter alkaliphilus AHT 1.</title>
        <authorList>
            <consortium name="US DOE Joint Genome Institute (JGI-PGF)"/>
            <person name="Lucas S."/>
            <person name="Copeland A."/>
            <person name="Lapidus A."/>
            <person name="Glavina del Rio T."/>
            <person name="Dalin E."/>
            <person name="Tice H."/>
            <person name="Bruce D."/>
            <person name="Goodwin L."/>
            <person name="Pitluck S."/>
            <person name="Larimer F."/>
            <person name="Land M.L."/>
            <person name="Hauser L."/>
            <person name="Muyzer G."/>
        </authorList>
    </citation>
    <scope>NUCLEOTIDE SEQUENCE [LARGE SCALE GENOMIC DNA]</scope>
    <source>
        <strain evidence="1 2">AHT 1</strain>
    </source>
</reference>
<keyword evidence="2" id="KW-1185">Reference proteome</keyword>
<evidence type="ECO:0000313" key="2">
    <source>
        <dbReference type="Proteomes" id="UP000006443"/>
    </source>
</evidence>
<proteinExistence type="predicted"/>
<dbReference type="eggNOG" id="COG3290">
    <property type="taxonomic scope" value="Bacteria"/>
</dbReference>
<dbReference type="RefSeq" id="WP_008515312.1">
    <property type="nucleotide sequence ID" value="NZ_ACJM01000004.1"/>
</dbReference>
<name>C0GEL3_DETAL</name>
<dbReference type="OrthoDB" id="1677679at2"/>
<accession>C0GEL3</accession>
<dbReference type="AlphaFoldDB" id="C0GEL3"/>